<dbReference type="EMBL" id="UFVD01000001">
    <property type="protein sequence ID" value="SUX09870.1"/>
    <property type="molecule type" value="Genomic_DNA"/>
</dbReference>
<evidence type="ECO:0000313" key="2">
    <source>
        <dbReference type="Proteomes" id="UP000254920"/>
    </source>
</evidence>
<dbReference type="Proteomes" id="UP000254920">
    <property type="component" value="Unassembled WGS sequence"/>
</dbReference>
<dbReference type="RefSeq" id="WP_170228712.1">
    <property type="nucleotide sequence ID" value="NZ_CP043427.1"/>
</dbReference>
<sequence>MKIIHILYLTEFAGTEKVCVDLCNEMSKKMKCIYYVIKMVLMAKLLLII</sequence>
<evidence type="ECO:0000313" key="1">
    <source>
        <dbReference type="EMBL" id="SUX09870.1"/>
    </source>
</evidence>
<organism evidence="1 2">
    <name type="scientific">Campylobacter sputorum subsp. sputorum</name>
    <dbReference type="NCBI Taxonomy" id="32024"/>
    <lineage>
        <taxon>Bacteria</taxon>
        <taxon>Pseudomonadati</taxon>
        <taxon>Campylobacterota</taxon>
        <taxon>Epsilonproteobacteria</taxon>
        <taxon>Campylobacterales</taxon>
        <taxon>Campylobacteraceae</taxon>
        <taxon>Campylobacter</taxon>
    </lineage>
</organism>
<accession>A0A381DHB2</accession>
<keyword evidence="2" id="KW-1185">Reference proteome</keyword>
<protein>
    <submittedName>
        <fullName evidence="1">Putative lipopolysaccharide biosynthesis protein</fullName>
    </submittedName>
</protein>
<proteinExistence type="predicted"/>
<gene>
    <name evidence="1" type="ORF">NCTC12475_00236</name>
</gene>
<reference evidence="1 2" key="1">
    <citation type="submission" date="2018-06" db="EMBL/GenBank/DDBJ databases">
        <authorList>
            <consortium name="Pathogen Informatics"/>
            <person name="Doyle S."/>
        </authorList>
    </citation>
    <scope>NUCLEOTIDE SEQUENCE [LARGE SCALE GENOMIC DNA]</scope>
    <source>
        <strain evidence="1 2">NCTC12475</strain>
    </source>
</reference>
<dbReference type="AlphaFoldDB" id="A0A381DHB2"/>
<name>A0A381DHB2_9BACT</name>
<dbReference type="GeneID" id="93091565"/>